<name>Q1PWC6_KUEST</name>
<evidence type="ECO:0000313" key="3">
    <source>
        <dbReference type="Proteomes" id="UP000501926"/>
    </source>
</evidence>
<reference evidence="1" key="1">
    <citation type="journal article" date="2006" name="Nature">
        <title>Deciphering the evolution and metabolism of an anammox bacterium from a community genome.</title>
        <authorList>
            <person name="Strous M."/>
            <person name="Pelletier E."/>
            <person name="Mangenot S."/>
            <person name="Rattei T."/>
            <person name="Lehner A."/>
            <person name="Taylor M.W."/>
            <person name="Horn M."/>
            <person name="Daims H."/>
            <person name="Bartol-Mavel D."/>
            <person name="Wincker P."/>
            <person name="Barbe V."/>
            <person name="Fonknechten N."/>
            <person name="Vallenet D."/>
            <person name="Segurens B."/>
            <person name="Schenowitz-Truong C."/>
            <person name="Medigue C."/>
            <person name="Collingro A."/>
            <person name="Snel B."/>
            <person name="Dutilh B.E."/>
            <person name="OpDenCamp H.J.M."/>
            <person name="vanDerDrift C."/>
            <person name="Cirpus I."/>
            <person name="vanDePas-Schoonen K.T."/>
            <person name="Harhangi H.R."/>
            <person name="vanNiftrik L."/>
            <person name="Schmid M."/>
            <person name="Keltjens J."/>
            <person name="vanDeVossenberg J."/>
            <person name="Kartal B."/>
            <person name="Meier H."/>
            <person name="Frishman D."/>
            <person name="Huynen M.A."/>
            <person name="Mewes H."/>
            <person name="Weissenbach J."/>
            <person name="Jetten M.S.M."/>
            <person name="Wagner M."/>
            <person name="LePaslier D."/>
        </authorList>
    </citation>
    <scope>NUCLEOTIDE SEQUENCE</scope>
</reference>
<dbReference type="Proteomes" id="UP000501926">
    <property type="component" value="Chromosome"/>
</dbReference>
<dbReference type="EMBL" id="CT573073">
    <property type="protein sequence ID" value="CAJ71534.1"/>
    <property type="molecule type" value="Genomic_DNA"/>
</dbReference>
<evidence type="ECO:0000313" key="2">
    <source>
        <dbReference type="EMBL" id="QII13985.1"/>
    </source>
</evidence>
<dbReference type="EMBL" id="CP049055">
    <property type="protein sequence ID" value="QII13985.1"/>
    <property type="molecule type" value="Genomic_DNA"/>
</dbReference>
<sequence length="110" mass="12940">MRTSYLSKITHHIRGVFIILKPDAFDYNPEPYISEAMNHLSSVKFARTAFTSSRVITTGKRVGLRVHMTLPRSPISRPITWRYWYLYTFLLRLIFESLAIIHCLKISSFF</sequence>
<accession>Q1PWC6</accession>
<evidence type="ECO:0000313" key="1">
    <source>
        <dbReference type="EMBL" id="CAJ71534.1"/>
    </source>
</evidence>
<organism evidence="1">
    <name type="scientific">Kuenenia stuttgartiensis</name>
    <dbReference type="NCBI Taxonomy" id="174633"/>
    <lineage>
        <taxon>Bacteria</taxon>
        <taxon>Pseudomonadati</taxon>
        <taxon>Planctomycetota</taxon>
        <taxon>Candidatus Brocadiia</taxon>
        <taxon>Candidatus Brocadiales</taxon>
        <taxon>Candidatus Brocadiaceae</taxon>
        <taxon>Candidatus Kuenenia</taxon>
    </lineage>
</organism>
<reference evidence="1" key="2">
    <citation type="submission" date="2006-01" db="EMBL/GenBank/DDBJ databases">
        <authorList>
            <person name="Genoscope"/>
        </authorList>
    </citation>
    <scope>NUCLEOTIDE SEQUENCE</scope>
</reference>
<gene>
    <name evidence="2" type="ORF">KsCSTR_46060</name>
    <name evidence="1" type="ORF">kustc0789</name>
</gene>
<protein>
    <submittedName>
        <fullName evidence="1">Uncharacterized protein</fullName>
    </submittedName>
</protein>
<proteinExistence type="predicted"/>
<dbReference type="AlphaFoldDB" id="Q1PWC6"/>
<reference evidence="2 3" key="3">
    <citation type="submission" date="2020-02" db="EMBL/GenBank/DDBJ databases">
        <title>Newly sequenced genome of strain CSTR1 showed variability in Candidatus Kuenenia stuttgartiensis genomes.</title>
        <authorList>
            <person name="Ding C."/>
            <person name="Adrian L."/>
        </authorList>
    </citation>
    <scope>NUCLEOTIDE SEQUENCE [LARGE SCALE GENOMIC DNA]</scope>
    <source>
        <strain evidence="2 3">CSTR1</strain>
    </source>
</reference>